<name>A0A7R9TY04_9VIRI</name>
<dbReference type="GO" id="GO:0005829">
    <property type="term" value="C:cytosol"/>
    <property type="evidence" value="ECO:0007669"/>
    <property type="project" value="TreeGrafter"/>
</dbReference>
<accession>A0A7R9TY04</accession>
<reference evidence="5" key="1">
    <citation type="submission" date="2021-01" db="EMBL/GenBank/DDBJ databases">
        <authorList>
            <person name="Corre E."/>
            <person name="Pelletier E."/>
            <person name="Niang G."/>
            <person name="Scheremetjew M."/>
            <person name="Finn R."/>
            <person name="Kale V."/>
            <person name="Holt S."/>
            <person name="Cochrane G."/>
            <person name="Meng A."/>
            <person name="Brown T."/>
            <person name="Cohen L."/>
        </authorList>
    </citation>
    <scope>NUCLEOTIDE SEQUENCE</scope>
    <source>
        <strain evidence="5">CCMP1413</strain>
    </source>
</reference>
<evidence type="ECO:0000313" key="5">
    <source>
        <dbReference type="EMBL" id="CAD8248471.1"/>
    </source>
</evidence>
<keyword evidence="2" id="KW-0479">Metal-binding</keyword>
<keyword evidence="2" id="KW-0547">Nucleotide-binding</keyword>
<dbReference type="GO" id="GO:0005634">
    <property type="term" value="C:nucleus"/>
    <property type="evidence" value="ECO:0007669"/>
    <property type="project" value="UniProtKB-SubCell"/>
</dbReference>
<feature type="compositionally biased region" description="Basic residues" evidence="3">
    <location>
        <begin position="49"/>
        <end position="59"/>
    </location>
</feature>
<comment type="function">
    <text evidence="2">Decapping enzyme for NAD-capped RNAs: specifically hydrolyzes the nicotinamide adenine dinucleotide (NAD) cap from a subset of RNAs by removing the entire NAD moiety from the 5'-end of an NAD-capped RNA.</text>
</comment>
<feature type="region of interest" description="Disordered" evidence="3">
    <location>
        <begin position="34"/>
        <end position="59"/>
    </location>
</feature>
<evidence type="ECO:0000256" key="2">
    <source>
        <dbReference type="RuleBase" id="RU367113"/>
    </source>
</evidence>
<dbReference type="GO" id="GO:0034353">
    <property type="term" value="F:mRNA 5'-diphosphatase activity"/>
    <property type="evidence" value="ECO:0007669"/>
    <property type="project" value="TreeGrafter"/>
</dbReference>
<organism evidence="5">
    <name type="scientific">Prasinoderma coloniale</name>
    <dbReference type="NCBI Taxonomy" id="156133"/>
    <lineage>
        <taxon>Eukaryota</taxon>
        <taxon>Viridiplantae</taxon>
        <taxon>Prasinodermophyta</taxon>
        <taxon>Prasinodermophyceae</taxon>
        <taxon>Prasinodermales</taxon>
        <taxon>Prasinodermaceae</taxon>
        <taxon>Prasinoderma</taxon>
    </lineage>
</organism>
<dbReference type="AlphaFoldDB" id="A0A7R9TY04"/>
<proteinExistence type="inferred from homology"/>
<dbReference type="PANTHER" id="PTHR12395">
    <property type="entry name" value="DOM-3 RELATED"/>
    <property type="match status" value="1"/>
</dbReference>
<keyword evidence="2" id="KW-0540">Nuclease</keyword>
<dbReference type="EC" id="3.6.1.-" evidence="2"/>
<gene>
    <name evidence="5" type="ORF">PCOL08062_LOCUS10678</name>
</gene>
<comment type="subcellular location">
    <subcellularLocation>
        <location evidence="2">Nucleus</location>
    </subcellularLocation>
</comment>
<sequence>MEAAAAAAGTGPYAAGTLDARCARLPFALGRQPGRRSRALAHGNDAARRPARARPRAASRWRAACRLRTARHMRALAATAAPRDGAERRAREAYAFTTVGEWVAADRTRRRSAAEERERMRAEREWVLARGDRPQIRGYRDDAVGIAGRDARRDDANALPFGGPATAAAAVLTAPQEIACWTHEATRGASDDAVREVLRFGDRSGLRELRSPRTPLALCEEFPVGLVAGQRFERERAPDEVLRALAWARVPLSDVRVASHRRPLAQLLETAALPARAWTFDACLIDGTLFLNEAPAPQLPAVAGASARELRYLRAVYASQRFEAACTTPSGDVAEAASTEFFSLVGFHLGPFAIACASEVDAVDPRTGEYVELKLFASAHADAAGLDDRDEGTRAGLGRQGKCDAQRRAAAATRKLLLYRHPRWWAQCVLSGVSEVRAGAIDEHDVLRAVRHVRVGDLAAMSTRGLRKLRWHESRGAQGDSGASNDAPFDPGAATRFAAEALGFIDGVCAAHPGESVRVRYAPRAGDRASQMVTCTVGEGSPLLPKMIRATLDDM</sequence>
<keyword evidence="2" id="KW-0378">Hydrolase</keyword>
<protein>
    <recommendedName>
        <fullName evidence="2">Decapping nuclease</fullName>
        <ecNumber evidence="2">3.6.1.-</ecNumber>
    </recommendedName>
</protein>
<dbReference type="InterPro" id="IPR013961">
    <property type="entry name" value="RAI1"/>
</dbReference>
<evidence type="ECO:0000259" key="4">
    <source>
        <dbReference type="Pfam" id="PF08652"/>
    </source>
</evidence>
<evidence type="ECO:0000256" key="3">
    <source>
        <dbReference type="SAM" id="MobiDB-lite"/>
    </source>
</evidence>
<evidence type="ECO:0000256" key="1">
    <source>
        <dbReference type="ARBA" id="ARBA00006562"/>
    </source>
</evidence>
<dbReference type="EMBL" id="HBDZ01013929">
    <property type="protein sequence ID" value="CAD8248471.1"/>
    <property type="molecule type" value="Transcribed_RNA"/>
</dbReference>
<dbReference type="GO" id="GO:0000956">
    <property type="term" value="P:nuclear-transcribed mRNA catabolic process"/>
    <property type="evidence" value="ECO:0007669"/>
    <property type="project" value="TreeGrafter"/>
</dbReference>
<dbReference type="GO" id="GO:0110155">
    <property type="term" value="P:NAD-cap decapping"/>
    <property type="evidence" value="ECO:0007669"/>
    <property type="project" value="TreeGrafter"/>
</dbReference>
<keyword evidence="2" id="KW-0539">Nucleus</keyword>
<dbReference type="InterPro" id="IPR039039">
    <property type="entry name" value="RAI1-like_fam"/>
</dbReference>
<keyword evidence="2" id="KW-0694">RNA-binding</keyword>
<dbReference type="Pfam" id="PF08652">
    <property type="entry name" value="RAI1"/>
    <property type="match status" value="1"/>
</dbReference>
<dbReference type="GO" id="GO:0003723">
    <property type="term" value="F:RNA binding"/>
    <property type="evidence" value="ECO:0007669"/>
    <property type="project" value="UniProtKB-KW"/>
</dbReference>
<dbReference type="GO" id="GO:0000166">
    <property type="term" value="F:nucleotide binding"/>
    <property type="evidence" value="ECO:0007669"/>
    <property type="project" value="UniProtKB-KW"/>
</dbReference>
<dbReference type="GO" id="GO:0046872">
    <property type="term" value="F:metal ion binding"/>
    <property type="evidence" value="ECO:0007669"/>
    <property type="project" value="UniProtKB-KW"/>
</dbReference>
<comment type="similarity">
    <text evidence="1 2">Belongs to the DXO/Dom3Z family.</text>
</comment>
<dbReference type="GO" id="GO:0004518">
    <property type="term" value="F:nuclease activity"/>
    <property type="evidence" value="ECO:0007669"/>
    <property type="project" value="UniProtKB-KW"/>
</dbReference>
<dbReference type="PANTHER" id="PTHR12395:SF9">
    <property type="entry name" value="DECAPPING AND EXORIBONUCLEASE PROTEIN"/>
    <property type="match status" value="1"/>
</dbReference>
<feature type="domain" description="RAI1-like" evidence="4">
    <location>
        <begin position="195"/>
        <end position="377"/>
    </location>
</feature>
<comment type="cofactor">
    <cofactor evidence="2">
        <name>a divalent metal cation</name>
        <dbReference type="ChEBI" id="CHEBI:60240"/>
    </cofactor>
</comment>